<dbReference type="AlphaFoldDB" id="A7IKY2"/>
<dbReference type="GO" id="GO:0005737">
    <property type="term" value="C:cytoplasm"/>
    <property type="evidence" value="ECO:0007669"/>
    <property type="project" value="TreeGrafter"/>
</dbReference>
<proteinExistence type="predicted"/>
<evidence type="ECO:0000256" key="3">
    <source>
        <dbReference type="ARBA" id="ARBA00022801"/>
    </source>
</evidence>
<dbReference type="SUPFAM" id="SSF55811">
    <property type="entry name" value="Nudix"/>
    <property type="match status" value="1"/>
</dbReference>
<keyword evidence="8" id="KW-1185">Reference proteome</keyword>
<feature type="compositionally biased region" description="Basic residues" evidence="5">
    <location>
        <begin position="348"/>
        <end position="358"/>
    </location>
</feature>
<dbReference type="PANTHER" id="PTHR12629:SF0">
    <property type="entry name" value="DIPHOSPHOINOSITOL-POLYPHOSPHATE DIPHOSPHATASE"/>
    <property type="match status" value="1"/>
</dbReference>
<feature type="region of interest" description="Disordered" evidence="5">
    <location>
        <begin position="302"/>
        <end position="333"/>
    </location>
</feature>
<feature type="compositionally biased region" description="Basic residues" evidence="5">
    <location>
        <begin position="304"/>
        <end position="315"/>
    </location>
</feature>
<feature type="compositionally biased region" description="Basic and acidic residues" evidence="5">
    <location>
        <begin position="237"/>
        <end position="258"/>
    </location>
</feature>
<dbReference type="eggNOG" id="COG0494">
    <property type="taxonomic scope" value="Bacteria"/>
</dbReference>
<dbReference type="PANTHER" id="PTHR12629">
    <property type="entry name" value="DIPHOSPHOINOSITOL POLYPHOSPHATE PHOSPHOHYDROLASE"/>
    <property type="match status" value="1"/>
</dbReference>
<evidence type="ECO:0000256" key="2">
    <source>
        <dbReference type="ARBA" id="ARBA00022723"/>
    </source>
</evidence>
<feature type="compositionally biased region" description="Low complexity" evidence="5">
    <location>
        <begin position="376"/>
        <end position="448"/>
    </location>
</feature>
<comment type="cofactor">
    <cofactor evidence="1">
        <name>Mg(2+)</name>
        <dbReference type="ChEBI" id="CHEBI:18420"/>
    </cofactor>
</comment>
<keyword evidence="4" id="KW-0460">Magnesium</keyword>
<dbReference type="HOGENOM" id="CLU_589180_0_0_5"/>
<gene>
    <name evidence="7" type="ordered locus">Xaut_3446</name>
</gene>
<dbReference type="PROSITE" id="PS51462">
    <property type="entry name" value="NUDIX"/>
    <property type="match status" value="1"/>
</dbReference>
<dbReference type="Pfam" id="PF00293">
    <property type="entry name" value="NUDIX"/>
    <property type="match status" value="1"/>
</dbReference>
<dbReference type="KEGG" id="xau:Xaut_3446"/>
<protein>
    <submittedName>
        <fullName evidence="7">NUDIX hydrolase</fullName>
    </submittedName>
</protein>
<reference evidence="7 8" key="1">
    <citation type="submission" date="2007-07" db="EMBL/GenBank/DDBJ databases">
        <title>Complete sequence of chromosome of Xanthobacter autotrophicus Py2.</title>
        <authorList>
            <consortium name="US DOE Joint Genome Institute"/>
            <person name="Copeland A."/>
            <person name="Lucas S."/>
            <person name="Lapidus A."/>
            <person name="Barry K."/>
            <person name="Glavina del Rio T."/>
            <person name="Hammon N."/>
            <person name="Israni S."/>
            <person name="Dalin E."/>
            <person name="Tice H."/>
            <person name="Pitluck S."/>
            <person name="Sims D."/>
            <person name="Brettin T."/>
            <person name="Bruce D."/>
            <person name="Detter J.C."/>
            <person name="Han C."/>
            <person name="Tapia R."/>
            <person name="Brainard J."/>
            <person name="Schmutz J."/>
            <person name="Larimer F."/>
            <person name="Land M."/>
            <person name="Hauser L."/>
            <person name="Kyrpides N."/>
            <person name="Kim E."/>
            <person name="Ensigns S.A."/>
            <person name="Richardson P."/>
        </authorList>
    </citation>
    <scope>NUCLEOTIDE SEQUENCE [LARGE SCALE GENOMIC DNA]</scope>
    <source>
        <strain evidence="8">ATCC BAA-1158 / Py2</strain>
    </source>
</reference>
<feature type="compositionally biased region" description="Pro residues" evidence="5">
    <location>
        <begin position="455"/>
        <end position="464"/>
    </location>
</feature>
<dbReference type="Proteomes" id="UP000002417">
    <property type="component" value="Chromosome"/>
</dbReference>
<evidence type="ECO:0000259" key="6">
    <source>
        <dbReference type="PROSITE" id="PS51462"/>
    </source>
</evidence>
<dbReference type="GO" id="GO:0046872">
    <property type="term" value="F:metal ion binding"/>
    <property type="evidence" value="ECO:0007669"/>
    <property type="project" value="UniProtKB-KW"/>
</dbReference>
<organism evidence="7 8">
    <name type="scientific">Xanthobacter autotrophicus (strain ATCC BAA-1158 / Py2)</name>
    <dbReference type="NCBI Taxonomy" id="78245"/>
    <lineage>
        <taxon>Bacteria</taxon>
        <taxon>Pseudomonadati</taxon>
        <taxon>Pseudomonadota</taxon>
        <taxon>Alphaproteobacteria</taxon>
        <taxon>Hyphomicrobiales</taxon>
        <taxon>Xanthobacteraceae</taxon>
        <taxon>Xanthobacter</taxon>
    </lineage>
</organism>
<dbReference type="Gene3D" id="3.90.79.10">
    <property type="entry name" value="Nucleoside Triphosphate Pyrophosphohydrolase"/>
    <property type="match status" value="1"/>
</dbReference>
<sequence length="464" mass="48200">MSPSPVWPALPVATGGSSGRRVQYAALPYRVRRDGEVQIRLITSRETRRWVIPKGWPMKGLSPPKAAAREAYEEAGLVGVISREPLGMYTYEKRLGTRSVLCDVLVFPLKVKRLLEKWPERFQRYGFWFSIDSAAAAVQEEDLSELIRSFGEIMARKWEAERLEAEQKTKAKAAKDKPASAERGDEVPTGERESAVNPAKAKGTKAKPDKARSQKTAQVGADVATGPAVEPQAASKAKPDKIKADKSKPDKVKAEKANPTKGVKAKSEKAAKAKARAGGGATVAAAPAGHDAGMASEPISTAKKAAKGKGGKAARKGAQASLPATPDEPPPVVVKAGRDAATVAVAKARGRPIRKAAVPKKAETVTKPGWMPEKQAPSAKKVTASKKASAVKKGATVRKAAPAKAAAAKSAAKASAAKASAAKAPAGEAAKGGAAKGGSRSLPKGASAGKRKAKAPPPSEKPGS</sequence>
<accession>A7IKY2</accession>
<keyword evidence="3 7" id="KW-0378">Hydrolase</keyword>
<dbReference type="EMBL" id="CP000781">
    <property type="protein sequence ID" value="ABS68675.1"/>
    <property type="molecule type" value="Genomic_DNA"/>
</dbReference>
<evidence type="ECO:0000256" key="1">
    <source>
        <dbReference type="ARBA" id="ARBA00001946"/>
    </source>
</evidence>
<dbReference type="CDD" id="cd04666">
    <property type="entry name" value="NUDIX_DIPP2_like_Nudt4"/>
    <property type="match status" value="1"/>
</dbReference>
<feature type="region of interest" description="Disordered" evidence="5">
    <location>
        <begin position="347"/>
        <end position="464"/>
    </location>
</feature>
<dbReference type="InterPro" id="IPR047198">
    <property type="entry name" value="DDP-like_NUDIX"/>
</dbReference>
<dbReference type="InterPro" id="IPR000086">
    <property type="entry name" value="NUDIX_hydrolase_dom"/>
</dbReference>
<keyword evidence="2" id="KW-0479">Metal-binding</keyword>
<name>A7IKY2_XANP2</name>
<evidence type="ECO:0000313" key="8">
    <source>
        <dbReference type="Proteomes" id="UP000002417"/>
    </source>
</evidence>
<feature type="domain" description="Nudix hydrolase" evidence="6">
    <location>
        <begin position="19"/>
        <end position="151"/>
    </location>
</feature>
<feature type="region of interest" description="Disordered" evidence="5">
    <location>
        <begin position="167"/>
        <end position="284"/>
    </location>
</feature>
<dbReference type="InterPro" id="IPR015797">
    <property type="entry name" value="NUDIX_hydrolase-like_dom_sf"/>
</dbReference>
<feature type="compositionally biased region" description="Basic and acidic residues" evidence="5">
    <location>
        <begin position="167"/>
        <end position="194"/>
    </location>
</feature>
<dbReference type="GO" id="GO:0016462">
    <property type="term" value="F:pyrophosphatase activity"/>
    <property type="evidence" value="ECO:0007669"/>
    <property type="project" value="InterPro"/>
</dbReference>
<evidence type="ECO:0000256" key="5">
    <source>
        <dbReference type="SAM" id="MobiDB-lite"/>
    </source>
</evidence>
<evidence type="ECO:0000313" key="7">
    <source>
        <dbReference type="EMBL" id="ABS68675.1"/>
    </source>
</evidence>
<evidence type="ECO:0000256" key="4">
    <source>
        <dbReference type="ARBA" id="ARBA00022842"/>
    </source>
</evidence>